<reference evidence="2 3" key="1">
    <citation type="submission" date="2018-08" db="EMBL/GenBank/DDBJ databases">
        <title>Recombination of ecologically and evolutionarily significant loci maintains genetic cohesion in the Pseudomonas syringae species complex.</title>
        <authorList>
            <person name="Dillon M."/>
            <person name="Thakur S."/>
            <person name="Almeida R.N.D."/>
            <person name="Weir B.S."/>
            <person name="Guttman D.S."/>
        </authorList>
    </citation>
    <scope>NUCLEOTIDE SEQUENCE [LARGE SCALE GENOMIC DNA]</scope>
    <source>
        <strain evidence="2 3">ICMP 2788</strain>
    </source>
</reference>
<evidence type="ECO:0000313" key="2">
    <source>
        <dbReference type="EMBL" id="RMO32606.1"/>
    </source>
</evidence>
<name>A0A3M3CRE2_PSESJ</name>
<organism evidence="2 3">
    <name type="scientific">Pseudomonas syringae pv. pisi</name>
    <dbReference type="NCBI Taxonomy" id="59510"/>
    <lineage>
        <taxon>Bacteria</taxon>
        <taxon>Pseudomonadati</taxon>
        <taxon>Pseudomonadota</taxon>
        <taxon>Gammaproteobacteria</taxon>
        <taxon>Pseudomonadales</taxon>
        <taxon>Pseudomonadaceae</taxon>
        <taxon>Pseudomonas</taxon>
        <taxon>Pseudomonas syringae</taxon>
    </lineage>
</organism>
<proteinExistence type="predicted"/>
<dbReference type="AlphaFoldDB" id="A0A3M3CRE2"/>
<evidence type="ECO:0000256" key="1">
    <source>
        <dbReference type="SAM" id="Coils"/>
    </source>
</evidence>
<dbReference type="EMBL" id="RBPQ01000037">
    <property type="protein sequence ID" value="RMO32606.1"/>
    <property type="molecule type" value="Genomic_DNA"/>
</dbReference>
<feature type="coiled-coil region" evidence="1">
    <location>
        <begin position="191"/>
        <end position="239"/>
    </location>
</feature>
<protein>
    <submittedName>
        <fullName evidence="2">Uncharacterized protein</fullName>
    </submittedName>
</protein>
<accession>A0A3M3CRE2</accession>
<sequence>MLVEFKAHLEISMALPSEYVSLEGVCASIKARNCPLLCAIAEKLEAIIDPLSVFNPETLYIQGTGSDGPDVTYHDLASYLRSAAGKYVPVLFHTSHQAFEARNVRVLREWIGSKVREVEAGAIQASFVESSIAARGGAQILKLANGSFASAFEDQPSQMDANTHDHLQRKLALNSDQRKAQEAASQDALSLAELKEELAVNKALLAQSEAKEKLREDEIRQLLDDRLGSQRKIQDLELESAYLMEQLERFKVFFDPSHPLHPPKLVQAIECYLALTEDGTRDPSGPGGRGAVVLAEQWLKDQGEPAKNFKIKCFGYVIGWRGKGSGAIRSK</sequence>
<gene>
    <name evidence="2" type="ORF">ALQ44_01465</name>
</gene>
<keyword evidence="1" id="KW-0175">Coiled coil</keyword>
<evidence type="ECO:0000313" key="3">
    <source>
        <dbReference type="Proteomes" id="UP000276886"/>
    </source>
</evidence>
<comment type="caution">
    <text evidence="2">The sequence shown here is derived from an EMBL/GenBank/DDBJ whole genome shotgun (WGS) entry which is preliminary data.</text>
</comment>
<dbReference type="Proteomes" id="UP000276886">
    <property type="component" value="Unassembled WGS sequence"/>
</dbReference>